<dbReference type="InterPro" id="IPR011008">
    <property type="entry name" value="Dimeric_a/b-barrel"/>
</dbReference>
<name>A0ABS7HK84_9MICO</name>
<evidence type="ECO:0000256" key="1">
    <source>
        <dbReference type="ARBA" id="ARBA00007689"/>
    </source>
</evidence>
<gene>
    <name evidence="3" type="ORF">JNB62_03260</name>
</gene>
<comment type="caution">
    <text evidence="3">The sequence shown here is derived from an EMBL/GenBank/DDBJ whole genome shotgun (WGS) entry which is preliminary data.</text>
</comment>
<dbReference type="Gene3D" id="3.30.70.1060">
    <property type="entry name" value="Dimeric alpha+beta barrel"/>
    <property type="match status" value="1"/>
</dbReference>
<organism evidence="3 4">
    <name type="scientific">Microbacterium jejuense</name>
    <dbReference type="NCBI Taxonomy" id="1263637"/>
    <lineage>
        <taxon>Bacteria</taxon>
        <taxon>Bacillati</taxon>
        <taxon>Actinomycetota</taxon>
        <taxon>Actinomycetes</taxon>
        <taxon>Micrococcales</taxon>
        <taxon>Microbacteriaceae</taxon>
        <taxon>Microbacterium</taxon>
    </lineage>
</organism>
<evidence type="ECO:0000313" key="4">
    <source>
        <dbReference type="Proteomes" id="UP001196843"/>
    </source>
</evidence>
<dbReference type="Proteomes" id="UP001196843">
    <property type="component" value="Unassembled WGS sequence"/>
</dbReference>
<evidence type="ECO:0000259" key="2">
    <source>
        <dbReference type="Pfam" id="PF03795"/>
    </source>
</evidence>
<dbReference type="EMBL" id="JAEUAW010000002">
    <property type="protein sequence ID" value="MBW9092696.1"/>
    <property type="molecule type" value="Genomic_DNA"/>
</dbReference>
<dbReference type="InterPro" id="IPR005545">
    <property type="entry name" value="YCII"/>
</dbReference>
<dbReference type="SUPFAM" id="SSF54909">
    <property type="entry name" value="Dimeric alpha+beta barrel"/>
    <property type="match status" value="1"/>
</dbReference>
<dbReference type="PANTHER" id="PTHR35174:SF3">
    <property type="entry name" value="BLL7171 PROTEIN"/>
    <property type="match status" value="1"/>
</dbReference>
<dbReference type="RefSeq" id="WP_220299437.1">
    <property type="nucleotide sequence ID" value="NZ_JAEUAW010000002.1"/>
</dbReference>
<reference evidence="3 4" key="1">
    <citation type="journal article" date="2021" name="MBio">
        <title>Poor Competitiveness of Bradyrhizobium in Pigeon Pea Root Colonization in Indian Soils.</title>
        <authorList>
            <person name="Chalasani D."/>
            <person name="Basu A."/>
            <person name="Pullabhotla S.V.S.R.N."/>
            <person name="Jorrin B."/>
            <person name="Neal A.L."/>
            <person name="Poole P.S."/>
            <person name="Podile A.R."/>
            <person name="Tkacz A."/>
        </authorList>
    </citation>
    <scope>NUCLEOTIDE SEQUENCE [LARGE SCALE GENOMIC DNA]</scope>
    <source>
        <strain evidence="3 4">HU14</strain>
    </source>
</reference>
<sequence length="135" mass="15005">MAKYLMLKHYRGGRPSLNAVPMNELTKDEWAAHVQYMQDMERRLLDSGELVSSEGLAMGGAWVRFDGEGRPPVVDGPFAETKDLIAGWMMIDVDSYERALELASELSAAPWAGGEPLGEWLEVREVMFSTPTDVA</sequence>
<evidence type="ECO:0000313" key="3">
    <source>
        <dbReference type="EMBL" id="MBW9092696.1"/>
    </source>
</evidence>
<protein>
    <recommendedName>
        <fullName evidence="2">YCII-related domain-containing protein</fullName>
    </recommendedName>
</protein>
<dbReference type="PANTHER" id="PTHR35174">
    <property type="entry name" value="BLL7171 PROTEIN-RELATED"/>
    <property type="match status" value="1"/>
</dbReference>
<accession>A0ABS7HK84</accession>
<dbReference type="Pfam" id="PF03795">
    <property type="entry name" value="YCII"/>
    <property type="match status" value="1"/>
</dbReference>
<proteinExistence type="inferred from homology"/>
<keyword evidence="4" id="KW-1185">Reference proteome</keyword>
<comment type="similarity">
    <text evidence="1">Belongs to the YciI family.</text>
</comment>
<feature type="domain" description="YCII-related" evidence="2">
    <location>
        <begin position="28"/>
        <end position="107"/>
    </location>
</feature>